<dbReference type="InterPro" id="IPR005019">
    <property type="entry name" value="Adenine_glyco"/>
</dbReference>
<evidence type="ECO:0000256" key="1">
    <source>
        <dbReference type="PIRSR" id="PIRSR604597-1"/>
    </source>
</evidence>
<dbReference type="RefSeq" id="WP_100389982.1">
    <property type="nucleotide sequence ID" value="NZ_BMZU01000001.1"/>
</dbReference>
<dbReference type="Pfam" id="PF03352">
    <property type="entry name" value="Adenine_glyco"/>
    <property type="match status" value="1"/>
</dbReference>
<feature type="binding site" evidence="1">
    <location>
        <position position="192"/>
    </location>
    <ligand>
        <name>Zn(2+)</name>
        <dbReference type="ChEBI" id="CHEBI:29105"/>
    </ligand>
</feature>
<dbReference type="NCBIfam" id="TIGR00624">
    <property type="entry name" value="tag"/>
    <property type="match status" value="1"/>
</dbReference>
<feature type="binding site" evidence="1">
    <location>
        <position position="17"/>
    </location>
    <ligand>
        <name>Zn(2+)</name>
        <dbReference type="ChEBI" id="CHEBI:29105"/>
    </ligand>
</feature>
<proteinExistence type="predicted"/>
<name>A0A2M9D1J8_9MICO</name>
<organism evidence="2 3">
    <name type="scientific">Salinibacterium amurskyense</name>
    <dbReference type="NCBI Taxonomy" id="205941"/>
    <lineage>
        <taxon>Bacteria</taxon>
        <taxon>Bacillati</taxon>
        <taxon>Actinomycetota</taxon>
        <taxon>Actinomycetes</taxon>
        <taxon>Micrococcales</taxon>
        <taxon>Microbacteriaceae</taxon>
        <taxon>Salinibacterium</taxon>
    </lineage>
</organism>
<evidence type="ECO:0000313" key="3">
    <source>
        <dbReference type="Proteomes" id="UP000231742"/>
    </source>
</evidence>
<dbReference type="SUPFAM" id="SSF48150">
    <property type="entry name" value="DNA-glycosylase"/>
    <property type="match status" value="1"/>
</dbReference>
<dbReference type="OrthoDB" id="9807664at2"/>
<accession>A0A2M9D1J8</accession>
<sequence>MSDRESLLVGPDGRARCSWVGDDEQYRQYHDTEWGNPLRGDHKLFEKIMLEAFQAGLSWITILRRREGIREAFDHFDAATIAGYGDDDIARLLNDPRIIRNRLKVSAAITNAQATLELTRNDPGALDTLLWSFAPPPRTTRLAAFSDVPATTEESTAMSKALKARGFRFVGPTTMYALMQSAGMVDDHLEGCWRAV</sequence>
<dbReference type="AlphaFoldDB" id="A0A2M9D1J8"/>
<dbReference type="InterPro" id="IPR052891">
    <property type="entry name" value="DNA-3mA_glycosylase"/>
</dbReference>
<dbReference type="InterPro" id="IPR011257">
    <property type="entry name" value="DNA_glycosylase"/>
</dbReference>
<gene>
    <name evidence="2" type="ORF">CLV85_2526</name>
</gene>
<reference evidence="2 3" key="1">
    <citation type="submission" date="2017-11" db="EMBL/GenBank/DDBJ databases">
        <title>Genomic Encyclopedia of Archaeal and Bacterial Type Strains, Phase II (KMG-II): From Individual Species to Whole Genera.</title>
        <authorList>
            <person name="Goeker M."/>
        </authorList>
    </citation>
    <scope>NUCLEOTIDE SEQUENCE [LARGE SCALE GENOMIC DNA]</scope>
    <source>
        <strain evidence="2 3">DSM 16400</strain>
    </source>
</reference>
<comment type="caution">
    <text evidence="2">The sequence shown here is derived from an EMBL/GenBank/DDBJ whole genome shotgun (WGS) entry which is preliminary data.</text>
</comment>
<feature type="binding site" evidence="1">
    <location>
        <position position="30"/>
    </location>
    <ligand>
        <name>Zn(2+)</name>
        <dbReference type="ChEBI" id="CHEBI:29105"/>
    </ligand>
</feature>
<dbReference type="InterPro" id="IPR004597">
    <property type="entry name" value="Tag"/>
</dbReference>
<feature type="binding site" evidence="1">
    <location>
        <position position="188"/>
    </location>
    <ligand>
        <name>Zn(2+)</name>
        <dbReference type="ChEBI" id="CHEBI:29105"/>
    </ligand>
</feature>
<dbReference type="PANTHER" id="PTHR30037">
    <property type="entry name" value="DNA-3-METHYLADENINE GLYCOSYLASE 1"/>
    <property type="match status" value="1"/>
</dbReference>
<dbReference type="GO" id="GO:0046872">
    <property type="term" value="F:metal ion binding"/>
    <property type="evidence" value="ECO:0007669"/>
    <property type="project" value="UniProtKB-KW"/>
</dbReference>
<dbReference type="GO" id="GO:0008725">
    <property type="term" value="F:DNA-3-methyladenine glycosylase activity"/>
    <property type="evidence" value="ECO:0007669"/>
    <property type="project" value="InterPro"/>
</dbReference>
<dbReference type="Gene3D" id="1.10.340.30">
    <property type="entry name" value="Hypothetical protein, domain 2"/>
    <property type="match status" value="1"/>
</dbReference>
<keyword evidence="1" id="KW-0862">Zinc</keyword>
<dbReference type="PANTHER" id="PTHR30037:SF4">
    <property type="entry name" value="DNA-3-METHYLADENINE GLYCOSYLASE I"/>
    <property type="match status" value="1"/>
</dbReference>
<dbReference type="EMBL" id="PGFH01000003">
    <property type="protein sequence ID" value="PJJ78071.1"/>
    <property type="molecule type" value="Genomic_DNA"/>
</dbReference>
<dbReference type="Proteomes" id="UP000231742">
    <property type="component" value="Unassembled WGS sequence"/>
</dbReference>
<evidence type="ECO:0000313" key="2">
    <source>
        <dbReference type="EMBL" id="PJJ78071.1"/>
    </source>
</evidence>
<dbReference type="GO" id="GO:0006284">
    <property type="term" value="P:base-excision repair"/>
    <property type="evidence" value="ECO:0007669"/>
    <property type="project" value="InterPro"/>
</dbReference>
<protein>
    <submittedName>
        <fullName evidence="2">DNA-3-methyladenine glycosylase I</fullName>
    </submittedName>
</protein>
<keyword evidence="3" id="KW-1185">Reference proteome</keyword>
<keyword evidence="1" id="KW-0479">Metal-binding</keyword>